<keyword evidence="2" id="KW-0547">Nucleotide-binding</keyword>
<dbReference type="InterPro" id="IPR027417">
    <property type="entry name" value="P-loop_NTPase"/>
</dbReference>
<comment type="caution">
    <text evidence="5">The sequence shown here is derived from an EMBL/GenBank/DDBJ whole genome shotgun (WGS) entry which is preliminary data.</text>
</comment>
<dbReference type="InterPro" id="IPR003593">
    <property type="entry name" value="AAA+_ATPase"/>
</dbReference>
<evidence type="ECO:0000259" key="4">
    <source>
        <dbReference type="PROSITE" id="PS50893"/>
    </source>
</evidence>
<dbReference type="Pfam" id="PF00005">
    <property type="entry name" value="ABC_tran"/>
    <property type="match status" value="1"/>
</dbReference>
<dbReference type="SMART" id="SM00382">
    <property type="entry name" value="AAA"/>
    <property type="match status" value="1"/>
</dbReference>
<dbReference type="SUPFAM" id="SSF52540">
    <property type="entry name" value="P-loop containing nucleoside triphosphate hydrolases"/>
    <property type="match status" value="1"/>
</dbReference>
<name>A0A9D2R1Q9_9FIRM</name>
<dbReference type="Gene3D" id="3.40.50.300">
    <property type="entry name" value="P-loop containing nucleotide triphosphate hydrolases"/>
    <property type="match status" value="1"/>
</dbReference>
<protein>
    <submittedName>
        <fullName evidence="5">ATP-binding cassette domain-containing protein</fullName>
    </submittedName>
</protein>
<organism evidence="5 6">
    <name type="scientific">Candidatus Eisenbergiella stercorigallinarum</name>
    <dbReference type="NCBI Taxonomy" id="2838557"/>
    <lineage>
        <taxon>Bacteria</taxon>
        <taxon>Bacillati</taxon>
        <taxon>Bacillota</taxon>
        <taxon>Clostridia</taxon>
        <taxon>Lachnospirales</taxon>
        <taxon>Lachnospiraceae</taxon>
        <taxon>Eisenbergiella</taxon>
    </lineage>
</organism>
<accession>A0A9D2R1Q9</accession>
<sequence length="266" mass="30370">MMEVIRAVNLSKIYRTHEKPEGFRNSIADFFHRKYAEKEAVSGLSFSIREGEAVGLLGENGAGKTTTLKMLSGILYPSGGSLSVMGEEPWKRKREFLKKIAFVMGNKSDMNWDLPAADTFAYQKLLYGIPEREYRGNLKRLTEMLRLNASLLNTQVRRLSLGERMKVELVNSFLYSPRLIFLDEPTIGLDIGSQDAIRDFIREYRRENGASILLTSHDMADIENTCDRVLILKKGRLAHERNVEELKKKSGSFREIMKELLEGEGQ</sequence>
<evidence type="ECO:0000256" key="3">
    <source>
        <dbReference type="ARBA" id="ARBA00022840"/>
    </source>
</evidence>
<dbReference type="EMBL" id="DWUW01000316">
    <property type="protein sequence ID" value="HJD32465.1"/>
    <property type="molecule type" value="Genomic_DNA"/>
</dbReference>
<dbReference type="InterPro" id="IPR050763">
    <property type="entry name" value="ABC_transporter_ATP-binding"/>
</dbReference>
<dbReference type="PROSITE" id="PS50893">
    <property type="entry name" value="ABC_TRANSPORTER_2"/>
    <property type="match status" value="1"/>
</dbReference>
<evidence type="ECO:0000313" key="5">
    <source>
        <dbReference type="EMBL" id="HJD32465.1"/>
    </source>
</evidence>
<dbReference type="GO" id="GO:0005524">
    <property type="term" value="F:ATP binding"/>
    <property type="evidence" value="ECO:0007669"/>
    <property type="project" value="UniProtKB-KW"/>
</dbReference>
<reference evidence="5" key="2">
    <citation type="submission" date="2021-04" db="EMBL/GenBank/DDBJ databases">
        <authorList>
            <person name="Gilroy R."/>
        </authorList>
    </citation>
    <scope>NUCLEOTIDE SEQUENCE</scope>
    <source>
        <strain evidence="5">ChiHjej8B7-25341</strain>
    </source>
</reference>
<keyword evidence="1" id="KW-0813">Transport</keyword>
<dbReference type="Proteomes" id="UP000823851">
    <property type="component" value="Unassembled WGS sequence"/>
</dbReference>
<gene>
    <name evidence="5" type="ORF">H9912_11085</name>
</gene>
<dbReference type="PROSITE" id="PS00211">
    <property type="entry name" value="ABC_TRANSPORTER_1"/>
    <property type="match status" value="1"/>
</dbReference>
<evidence type="ECO:0000256" key="1">
    <source>
        <dbReference type="ARBA" id="ARBA00022448"/>
    </source>
</evidence>
<feature type="domain" description="ABC transporter" evidence="4">
    <location>
        <begin position="5"/>
        <end position="259"/>
    </location>
</feature>
<dbReference type="InterPro" id="IPR017871">
    <property type="entry name" value="ABC_transporter-like_CS"/>
</dbReference>
<evidence type="ECO:0000313" key="6">
    <source>
        <dbReference type="Proteomes" id="UP000823851"/>
    </source>
</evidence>
<dbReference type="InterPro" id="IPR003439">
    <property type="entry name" value="ABC_transporter-like_ATP-bd"/>
</dbReference>
<keyword evidence="3 5" id="KW-0067">ATP-binding</keyword>
<dbReference type="PANTHER" id="PTHR42711:SF4">
    <property type="entry name" value="ABC TRANSPORTER RELATED"/>
    <property type="match status" value="1"/>
</dbReference>
<proteinExistence type="predicted"/>
<dbReference type="GO" id="GO:0016887">
    <property type="term" value="F:ATP hydrolysis activity"/>
    <property type="evidence" value="ECO:0007669"/>
    <property type="project" value="InterPro"/>
</dbReference>
<dbReference type="PANTHER" id="PTHR42711">
    <property type="entry name" value="ABC TRANSPORTER ATP-BINDING PROTEIN"/>
    <property type="match status" value="1"/>
</dbReference>
<dbReference type="AlphaFoldDB" id="A0A9D2R1Q9"/>
<evidence type="ECO:0000256" key="2">
    <source>
        <dbReference type="ARBA" id="ARBA00022741"/>
    </source>
</evidence>
<reference evidence="5" key="1">
    <citation type="journal article" date="2021" name="PeerJ">
        <title>Extensive microbial diversity within the chicken gut microbiome revealed by metagenomics and culture.</title>
        <authorList>
            <person name="Gilroy R."/>
            <person name="Ravi A."/>
            <person name="Getino M."/>
            <person name="Pursley I."/>
            <person name="Horton D.L."/>
            <person name="Alikhan N.F."/>
            <person name="Baker D."/>
            <person name="Gharbi K."/>
            <person name="Hall N."/>
            <person name="Watson M."/>
            <person name="Adriaenssens E.M."/>
            <person name="Foster-Nyarko E."/>
            <person name="Jarju S."/>
            <person name="Secka A."/>
            <person name="Antonio M."/>
            <person name="Oren A."/>
            <person name="Chaudhuri R.R."/>
            <person name="La Ragione R."/>
            <person name="Hildebrand F."/>
            <person name="Pallen M.J."/>
        </authorList>
    </citation>
    <scope>NUCLEOTIDE SEQUENCE</scope>
    <source>
        <strain evidence="5">ChiHjej8B7-25341</strain>
    </source>
</reference>